<dbReference type="Proteomes" id="UP000762703">
    <property type="component" value="Unassembled WGS sequence"/>
</dbReference>
<name>A0A8T3VL76_9EURY</name>
<comment type="caution">
    <text evidence="1">The sequence shown here is derived from an EMBL/GenBank/DDBJ whole genome shotgun (WGS) entry which is preliminary data.</text>
</comment>
<gene>
    <name evidence="1" type="ORF">E7Z73_04130</name>
</gene>
<accession>A0A8T3VL76</accession>
<organism evidence="1 2">
    <name type="scientific">Methanobrevibacter millerae</name>
    <dbReference type="NCBI Taxonomy" id="230361"/>
    <lineage>
        <taxon>Archaea</taxon>
        <taxon>Methanobacteriati</taxon>
        <taxon>Methanobacteriota</taxon>
        <taxon>Methanomada group</taxon>
        <taxon>Methanobacteria</taxon>
        <taxon>Methanobacteriales</taxon>
        <taxon>Methanobacteriaceae</taxon>
        <taxon>Methanobrevibacter</taxon>
    </lineage>
</organism>
<evidence type="ECO:0000313" key="1">
    <source>
        <dbReference type="EMBL" id="MBE6504924.1"/>
    </source>
</evidence>
<sequence length="78" mass="9046">MEIYMQKIGLIRDDINPKNMDLIGLFEEFNSENVSQIKFYHACNVLMDMSSITCESVHILSKSEYSNLNSEHIPDTLF</sequence>
<evidence type="ECO:0000313" key="2">
    <source>
        <dbReference type="Proteomes" id="UP000762703"/>
    </source>
</evidence>
<dbReference type="AlphaFoldDB" id="A0A8T3VL76"/>
<dbReference type="EMBL" id="SUTE01000033">
    <property type="protein sequence ID" value="MBE6504924.1"/>
    <property type="molecule type" value="Genomic_DNA"/>
</dbReference>
<dbReference type="RefSeq" id="WP_303736571.1">
    <property type="nucleotide sequence ID" value="NZ_SUTE01000033.1"/>
</dbReference>
<proteinExistence type="predicted"/>
<protein>
    <submittedName>
        <fullName evidence="1">Uncharacterized protein</fullName>
    </submittedName>
</protein>
<reference evidence="1" key="1">
    <citation type="submission" date="2019-04" db="EMBL/GenBank/DDBJ databases">
        <title>Evolution of Biomass-Degrading Anaerobic Consortia Revealed by Metagenomics.</title>
        <authorList>
            <person name="Peng X."/>
        </authorList>
    </citation>
    <scope>NUCLEOTIDE SEQUENCE</scope>
    <source>
        <strain evidence="1">SIG12</strain>
    </source>
</reference>